<dbReference type="PROSITE" id="PS00893">
    <property type="entry name" value="NUDIX_BOX"/>
    <property type="match status" value="1"/>
</dbReference>
<dbReference type="SUPFAM" id="SSF48403">
    <property type="entry name" value="Ankyrin repeat"/>
    <property type="match status" value="1"/>
</dbReference>
<proteinExistence type="inferred from homology"/>
<protein>
    <recommendedName>
        <fullName evidence="4">NAD(+) diphosphatase</fullName>
        <ecNumber evidence="4">3.6.1.22</ecNumber>
    </recommendedName>
</protein>
<evidence type="ECO:0000256" key="2">
    <source>
        <dbReference type="ARBA" id="ARBA00001947"/>
    </source>
</evidence>
<dbReference type="Pfam" id="PF12796">
    <property type="entry name" value="Ank_2"/>
    <property type="match status" value="1"/>
</dbReference>
<dbReference type="GO" id="GO:0005829">
    <property type="term" value="C:cytosol"/>
    <property type="evidence" value="ECO:0007669"/>
    <property type="project" value="TreeGrafter"/>
</dbReference>
<keyword evidence="8" id="KW-0520">NAD</keyword>
<dbReference type="OrthoDB" id="10249612at2759"/>
<dbReference type="PROSITE" id="PS51462">
    <property type="entry name" value="NUDIX"/>
    <property type="match status" value="1"/>
</dbReference>
<dbReference type="InterPro" id="IPR002110">
    <property type="entry name" value="Ankyrin_rpt"/>
</dbReference>
<keyword evidence="5" id="KW-0479">Metal-binding</keyword>
<dbReference type="EMBL" id="JAEPRC010000981">
    <property type="protein sequence ID" value="KAG2190377.1"/>
    <property type="molecule type" value="Genomic_DNA"/>
</dbReference>
<comment type="catalytic activity">
    <reaction evidence="9">
        <text>a 5'-end NAD(+)-phospho-ribonucleoside in mRNA + H2O = a 5'-end phospho-adenosine-phospho-ribonucleoside in mRNA + beta-nicotinamide D-ribonucleotide + 2 H(+)</text>
        <dbReference type="Rhea" id="RHEA:60876"/>
        <dbReference type="Rhea" id="RHEA-COMP:15698"/>
        <dbReference type="Rhea" id="RHEA-COMP:15719"/>
        <dbReference type="ChEBI" id="CHEBI:14649"/>
        <dbReference type="ChEBI" id="CHEBI:15377"/>
        <dbReference type="ChEBI" id="CHEBI:15378"/>
        <dbReference type="ChEBI" id="CHEBI:144029"/>
        <dbReference type="ChEBI" id="CHEBI:144051"/>
    </reaction>
    <physiologicalReaction direction="left-to-right" evidence="9">
        <dbReference type="Rhea" id="RHEA:60877"/>
    </physiologicalReaction>
</comment>
<dbReference type="AlphaFoldDB" id="A0A8H7QDD1"/>
<dbReference type="Pfam" id="PF09297">
    <property type="entry name" value="Zn_ribbon_NUD"/>
    <property type="match status" value="1"/>
</dbReference>
<evidence type="ECO:0000256" key="10">
    <source>
        <dbReference type="PROSITE-ProRule" id="PRU00023"/>
    </source>
</evidence>
<dbReference type="Pfam" id="PF00293">
    <property type="entry name" value="NUDIX"/>
    <property type="match status" value="1"/>
</dbReference>
<evidence type="ECO:0000313" key="13">
    <source>
        <dbReference type="Proteomes" id="UP000650833"/>
    </source>
</evidence>
<evidence type="ECO:0000256" key="9">
    <source>
        <dbReference type="ARBA" id="ARBA00023679"/>
    </source>
</evidence>
<dbReference type="InterPro" id="IPR020084">
    <property type="entry name" value="NUDIX_hydrolase_CS"/>
</dbReference>
<dbReference type="Gene3D" id="3.90.79.10">
    <property type="entry name" value="Nucleoside Triphosphate Pyrophosphohydrolase"/>
    <property type="match status" value="1"/>
</dbReference>
<dbReference type="Gene3D" id="1.25.40.20">
    <property type="entry name" value="Ankyrin repeat-containing domain"/>
    <property type="match status" value="1"/>
</dbReference>
<comment type="cofactor">
    <cofactor evidence="2">
        <name>Zn(2+)</name>
        <dbReference type="ChEBI" id="CHEBI:29105"/>
    </cofactor>
</comment>
<evidence type="ECO:0000256" key="7">
    <source>
        <dbReference type="ARBA" id="ARBA00022842"/>
    </source>
</evidence>
<dbReference type="SUPFAM" id="SSF55811">
    <property type="entry name" value="Nudix"/>
    <property type="match status" value="1"/>
</dbReference>
<evidence type="ECO:0000256" key="3">
    <source>
        <dbReference type="ARBA" id="ARBA00009595"/>
    </source>
</evidence>
<gene>
    <name evidence="12" type="ORF">INT46_002358</name>
</gene>
<organism evidence="12 13">
    <name type="scientific">Mucor plumbeus</name>
    <dbReference type="NCBI Taxonomy" id="97098"/>
    <lineage>
        <taxon>Eukaryota</taxon>
        <taxon>Fungi</taxon>
        <taxon>Fungi incertae sedis</taxon>
        <taxon>Mucoromycota</taxon>
        <taxon>Mucoromycotina</taxon>
        <taxon>Mucoromycetes</taxon>
        <taxon>Mucorales</taxon>
        <taxon>Mucorineae</taxon>
        <taxon>Mucoraceae</taxon>
        <taxon>Mucor</taxon>
    </lineage>
</organism>
<dbReference type="InterPro" id="IPR050241">
    <property type="entry name" value="NAD-cap_RNA_hydrolase_NudC"/>
</dbReference>
<evidence type="ECO:0000313" key="12">
    <source>
        <dbReference type="EMBL" id="KAG2190377.1"/>
    </source>
</evidence>
<dbReference type="SMART" id="SM00248">
    <property type="entry name" value="ANK"/>
    <property type="match status" value="2"/>
</dbReference>
<evidence type="ECO:0000256" key="4">
    <source>
        <dbReference type="ARBA" id="ARBA00012381"/>
    </source>
</evidence>
<keyword evidence="10" id="KW-0040">ANK repeat</keyword>
<dbReference type="InterPro" id="IPR015376">
    <property type="entry name" value="Znr_NADH_PPase"/>
</dbReference>
<evidence type="ECO:0000256" key="8">
    <source>
        <dbReference type="ARBA" id="ARBA00023027"/>
    </source>
</evidence>
<dbReference type="InterPro" id="IPR015797">
    <property type="entry name" value="NUDIX_hydrolase-like_dom_sf"/>
</dbReference>
<dbReference type="InterPro" id="IPR036770">
    <property type="entry name" value="Ankyrin_rpt-contain_sf"/>
</dbReference>
<reference evidence="12" key="1">
    <citation type="submission" date="2020-12" db="EMBL/GenBank/DDBJ databases">
        <title>Metabolic potential, ecology and presence of endohyphal bacteria is reflected in genomic diversity of Mucoromycotina.</title>
        <authorList>
            <person name="Muszewska A."/>
            <person name="Okrasinska A."/>
            <person name="Steczkiewicz K."/>
            <person name="Drgas O."/>
            <person name="Orlowska M."/>
            <person name="Perlinska-Lenart U."/>
            <person name="Aleksandrzak-Piekarczyk T."/>
            <person name="Szatraj K."/>
            <person name="Zielenkiewicz U."/>
            <person name="Pilsyk S."/>
            <person name="Malc E."/>
            <person name="Mieczkowski P."/>
            <person name="Kruszewska J.S."/>
            <person name="Biernat P."/>
            <person name="Pawlowska J."/>
        </authorList>
    </citation>
    <scope>NUCLEOTIDE SEQUENCE</scope>
    <source>
        <strain evidence="12">CBS 226.32</strain>
    </source>
</reference>
<dbReference type="GO" id="GO:0035529">
    <property type="term" value="F:NADH pyrophosphatase activity"/>
    <property type="evidence" value="ECO:0007669"/>
    <property type="project" value="TreeGrafter"/>
</dbReference>
<dbReference type="NCBIfam" id="NF001299">
    <property type="entry name" value="PRK00241.1"/>
    <property type="match status" value="1"/>
</dbReference>
<comment type="similarity">
    <text evidence="3">Belongs to the Nudix hydrolase family. NudC subfamily.</text>
</comment>
<dbReference type="InterPro" id="IPR000086">
    <property type="entry name" value="NUDIX_hydrolase_dom"/>
</dbReference>
<dbReference type="EC" id="3.6.1.22" evidence="4"/>
<dbReference type="PANTHER" id="PTHR42904:SF6">
    <property type="entry name" value="NAD-CAPPED RNA HYDROLASE NUDT12"/>
    <property type="match status" value="1"/>
</dbReference>
<dbReference type="Gene3D" id="3.90.79.20">
    <property type="match status" value="1"/>
</dbReference>
<dbReference type="CDD" id="cd03429">
    <property type="entry name" value="NUDIX_NADH_pyrophosphatase_Nudt13"/>
    <property type="match status" value="1"/>
</dbReference>
<name>A0A8H7QDD1_9FUNG</name>
<keyword evidence="7" id="KW-0460">Magnesium</keyword>
<accession>A0A8H7QDD1</accession>
<dbReference type="GO" id="GO:0046872">
    <property type="term" value="F:metal ion binding"/>
    <property type="evidence" value="ECO:0007669"/>
    <property type="project" value="UniProtKB-KW"/>
</dbReference>
<dbReference type="PROSITE" id="PS50297">
    <property type="entry name" value="ANK_REP_REGION"/>
    <property type="match status" value="1"/>
</dbReference>
<sequence>MSTTIFEAAAEGDLDYLKKNIKLVNDKNERGWAPLHFAARFGQIESAKFLKDNKADLSIVNGEGKTAAQVASFWGNDEIAKLLTVAAPVATGSATVTDSSPFPENYTAVFAGNPLNRFGWNRGKPEFLAKLARSSKAKYLILNGLKAMYDSEGNLHYVGYDQVSSIVDRVYTDNDVVTNNTDIILIFLGIDESQGSGEDGEFIWALDLTPQGVNEQEYSKIVEGFELQNLEFSPTLPRAFVMEKSVSAIIAQAAAMVDWNTRTKFCSACGKRTISEEAGYKRNCPTANEKCISHIGVQNFAYPRTDAVVIVCIIHPNGDKILLGRQKRWPKKMFSCISGFVEAAETLEEAVRREAFEETGVIVDRVAYHSSQPWPFPNSLMIGFIAEASSTDIHFSDDELESAQWFTRSEVIAALKGDLSSTFSMAPKGSLASTLVHAWINDKKWQTYSTANNAKM</sequence>
<dbReference type="GO" id="GO:0005777">
    <property type="term" value="C:peroxisome"/>
    <property type="evidence" value="ECO:0007669"/>
    <property type="project" value="TreeGrafter"/>
</dbReference>
<dbReference type="Proteomes" id="UP000650833">
    <property type="component" value="Unassembled WGS sequence"/>
</dbReference>
<dbReference type="InterPro" id="IPR049734">
    <property type="entry name" value="NudC-like_C"/>
</dbReference>
<evidence type="ECO:0000256" key="6">
    <source>
        <dbReference type="ARBA" id="ARBA00022801"/>
    </source>
</evidence>
<evidence type="ECO:0000256" key="1">
    <source>
        <dbReference type="ARBA" id="ARBA00001946"/>
    </source>
</evidence>
<evidence type="ECO:0000259" key="11">
    <source>
        <dbReference type="PROSITE" id="PS51462"/>
    </source>
</evidence>
<keyword evidence="6" id="KW-0378">Hydrolase</keyword>
<feature type="repeat" description="ANK" evidence="10">
    <location>
        <begin position="30"/>
        <end position="62"/>
    </location>
</feature>
<dbReference type="GO" id="GO:0019677">
    <property type="term" value="P:NAD+ catabolic process"/>
    <property type="evidence" value="ECO:0007669"/>
    <property type="project" value="TreeGrafter"/>
</dbReference>
<keyword evidence="13" id="KW-1185">Reference proteome</keyword>
<dbReference type="GO" id="GO:0006742">
    <property type="term" value="P:NADP+ catabolic process"/>
    <property type="evidence" value="ECO:0007669"/>
    <property type="project" value="TreeGrafter"/>
</dbReference>
<dbReference type="PROSITE" id="PS50088">
    <property type="entry name" value="ANK_REPEAT"/>
    <property type="match status" value="1"/>
</dbReference>
<feature type="domain" description="Nudix hydrolase" evidence="11">
    <location>
        <begin position="303"/>
        <end position="431"/>
    </location>
</feature>
<evidence type="ECO:0000256" key="5">
    <source>
        <dbReference type="ARBA" id="ARBA00022723"/>
    </source>
</evidence>
<dbReference type="PANTHER" id="PTHR42904">
    <property type="entry name" value="NUDIX HYDROLASE, NUDC SUBFAMILY"/>
    <property type="match status" value="1"/>
</dbReference>
<comment type="cofactor">
    <cofactor evidence="1">
        <name>Mg(2+)</name>
        <dbReference type="ChEBI" id="CHEBI:18420"/>
    </cofactor>
</comment>
<comment type="caution">
    <text evidence="12">The sequence shown here is derived from an EMBL/GenBank/DDBJ whole genome shotgun (WGS) entry which is preliminary data.</text>
</comment>